<dbReference type="EMBL" id="PUHZ01000004">
    <property type="protein sequence ID" value="PQO47568.1"/>
    <property type="molecule type" value="Genomic_DNA"/>
</dbReference>
<sequence>MLLEGNDGVNLSHIEAFGQDRHLECHDPQVIRYLERCIANSSHGSWSLPNTEEELRDHSGYFSYYVTFGLDNGKECTLFCDISNRDLCLLVPTYPPTEPIGEPNRRAHFPQPMPEKLTELLAALTTEDLYD</sequence>
<dbReference type="Proteomes" id="UP000237819">
    <property type="component" value="Unassembled WGS sequence"/>
</dbReference>
<proteinExistence type="predicted"/>
<gene>
    <name evidence="1" type="ORF">C5Y93_02595</name>
</gene>
<accession>A0A2S8GT15</accession>
<reference evidence="1 2" key="1">
    <citation type="submission" date="2018-02" db="EMBL/GenBank/DDBJ databases">
        <title>Comparative genomes isolates from brazilian mangrove.</title>
        <authorList>
            <person name="Araujo J.E."/>
            <person name="Taketani R.G."/>
            <person name="Silva M.C.P."/>
            <person name="Loureco M.V."/>
            <person name="Andreote F.D."/>
        </authorList>
    </citation>
    <scope>NUCLEOTIDE SEQUENCE [LARGE SCALE GENOMIC DNA]</scope>
    <source>
        <strain evidence="1 2">Nap-Phe MGV</strain>
    </source>
</reference>
<comment type="caution">
    <text evidence="1">The sequence shown here is derived from an EMBL/GenBank/DDBJ whole genome shotgun (WGS) entry which is preliminary data.</text>
</comment>
<organism evidence="1 2">
    <name type="scientific">Blastopirellula marina</name>
    <dbReference type="NCBI Taxonomy" id="124"/>
    <lineage>
        <taxon>Bacteria</taxon>
        <taxon>Pseudomonadati</taxon>
        <taxon>Planctomycetota</taxon>
        <taxon>Planctomycetia</taxon>
        <taxon>Pirellulales</taxon>
        <taxon>Pirellulaceae</taxon>
        <taxon>Blastopirellula</taxon>
    </lineage>
</organism>
<name>A0A2S8GT15_9BACT</name>
<protein>
    <submittedName>
        <fullName evidence="1">Uncharacterized protein</fullName>
    </submittedName>
</protein>
<evidence type="ECO:0000313" key="2">
    <source>
        <dbReference type="Proteomes" id="UP000237819"/>
    </source>
</evidence>
<evidence type="ECO:0000313" key="1">
    <source>
        <dbReference type="EMBL" id="PQO47568.1"/>
    </source>
</evidence>
<dbReference type="AlphaFoldDB" id="A0A2S8GT15"/>